<evidence type="ECO:0000256" key="2">
    <source>
        <dbReference type="ARBA" id="ARBA00009825"/>
    </source>
</evidence>
<evidence type="ECO:0000256" key="5">
    <source>
        <dbReference type="ARBA" id="ARBA00023136"/>
    </source>
</evidence>
<proteinExistence type="inferred from homology"/>
<organism evidence="8">
    <name type="scientific">Dissoconium aciculare CBS 342.82</name>
    <dbReference type="NCBI Taxonomy" id="1314786"/>
    <lineage>
        <taxon>Eukaryota</taxon>
        <taxon>Fungi</taxon>
        <taxon>Dikarya</taxon>
        <taxon>Ascomycota</taxon>
        <taxon>Pezizomycotina</taxon>
        <taxon>Dothideomycetes</taxon>
        <taxon>Dothideomycetidae</taxon>
        <taxon>Mycosphaerellales</taxon>
        <taxon>Dissoconiaceae</taxon>
        <taxon>Dissoconium</taxon>
    </lineage>
</organism>
<dbReference type="InterPro" id="IPR007915">
    <property type="entry name" value="TMEM258/Ost5"/>
</dbReference>
<feature type="transmembrane region" description="Helical" evidence="6">
    <location>
        <begin position="28"/>
        <end position="47"/>
    </location>
</feature>
<evidence type="ECO:0000256" key="4">
    <source>
        <dbReference type="ARBA" id="ARBA00022989"/>
    </source>
</evidence>
<sequence length="80" mass="8496">MSAPSLRGLWDDAANSPFESTIPKDSQFTIATVLLLTATILTSLFGLDLKLKNIPLYAIPAALAFGFGSVFMICAVGVYV</sequence>
<reference evidence="8" key="2">
    <citation type="submission" date="2020-04" db="EMBL/GenBank/DDBJ databases">
        <authorList>
            <consortium name="NCBI Genome Project"/>
        </authorList>
    </citation>
    <scope>NUCLEOTIDE SEQUENCE</scope>
    <source>
        <strain evidence="8">CBS 342.82</strain>
    </source>
</reference>
<dbReference type="GeneID" id="54360275"/>
<keyword evidence="5 6" id="KW-0472">Membrane</keyword>
<feature type="transmembrane region" description="Helical" evidence="6">
    <location>
        <begin position="54"/>
        <end position="79"/>
    </location>
</feature>
<gene>
    <name evidence="8" type="ORF">K489DRAFT_352616</name>
</gene>
<comment type="function">
    <text evidence="6">Subunit of the oligosaccharyl transferase (OST) complex that catalyzes the initial transfer of a defined glycan (Glc(3)Man(9)GlcNAc(2) in eukaryotes) from the lipid carrier dolichol-pyrophosphate to an asparagine residue within an Asn-X-Ser/Thr consensus motif in nascent polypeptide chains, the first step in protein N-glycosylation. N-glycosylation occurs cotranslationally and the complex associates with the Sec61 complex at the channel-forming translocon complex that mediates protein translocation across the endoplasmic reticulum (ER). All subunits are required for a maximal enzyme activity.</text>
</comment>
<keyword evidence="4 6" id="KW-1133">Transmembrane helix</keyword>
<dbReference type="GO" id="GO:0006487">
    <property type="term" value="P:protein N-linked glycosylation"/>
    <property type="evidence" value="ECO:0007669"/>
    <property type="project" value="UniProtKB-UniRule"/>
</dbReference>
<comment type="subcellular location">
    <subcellularLocation>
        <location evidence="1 6">Membrane</location>
        <topology evidence="1 6">Multi-pass membrane protein</topology>
    </subcellularLocation>
</comment>
<reference evidence="8" key="1">
    <citation type="submission" date="2020-01" db="EMBL/GenBank/DDBJ databases">
        <authorList>
            <consortium name="DOE Joint Genome Institute"/>
            <person name="Haridas S."/>
            <person name="Albert R."/>
            <person name="Binder M."/>
            <person name="Bloem J."/>
            <person name="Labutti K."/>
            <person name="Salamov A."/>
            <person name="Andreopoulos B."/>
            <person name="Baker S.E."/>
            <person name="Barry K."/>
            <person name="Bills G."/>
            <person name="Bluhm B.H."/>
            <person name="Cannon C."/>
            <person name="Castanera R."/>
            <person name="Culley D.E."/>
            <person name="Daum C."/>
            <person name="Ezra D."/>
            <person name="Gonzalez J.B."/>
            <person name="Henrissat B."/>
            <person name="Kuo A."/>
            <person name="Liang C."/>
            <person name="Lipzen A."/>
            <person name="Lutzoni F."/>
            <person name="Magnuson J."/>
            <person name="Mondo S."/>
            <person name="Nolan M."/>
            <person name="Ohm R."/>
            <person name="Pangilinan J."/>
            <person name="Park H.-J."/>
            <person name="Ramirez L."/>
            <person name="Alfaro M."/>
            <person name="Sun H."/>
            <person name="Tritt A."/>
            <person name="Yoshinaga Y."/>
            <person name="Zwiers L.-H."/>
            <person name="Turgeon B.G."/>
            <person name="Goodwin S.B."/>
            <person name="Spatafora J.W."/>
            <person name="Crous P.W."/>
            <person name="Grigoriev I.V."/>
        </authorList>
    </citation>
    <scope>NUCLEOTIDE SEQUENCE</scope>
    <source>
        <strain evidence="8">CBS 342.82</strain>
    </source>
</reference>
<evidence type="ECO:0000256" key="6">
    <source>
        <dbReference type="RuleBase" id="RU367008"/>
    </source>
</evidence>
<keyword evidence="7" id="KW-1185">Reference proteome</keyword>
<keyword evidence="3 6" id="KW-0812">Transmembrane</keyword>
<dbReference type="AlphaFoldDB" id="A0A6J3MEJ1"/>
<evidence type="ECO:0000313" key="7">
    <source>
        <dbReference type="Proteomes" id="UP000504637"/>
    </source>
</evidence>
<reference evidence="8" key="3">
    <citation type="submission" date="2025-08" db="UniProtKB">
        <authorList>
            <consortium name="RefSeq"/>
        </authorList>
    </citation>
    <scope>IDENTIFICATION</scope>
    <source>
        <strain evidence="8">CBS 342.82</strain>
    </source>
</reference>
<dbReference type="OrthoDB" id="5371169at2759"/>
<comment type="subunit">
    <text evidence="6">Component of the oligosaccharyltransferase (OST) complex.</text>
</comment>
<accession>A0A6J3MEJ1</accession>
<protein>
    <recommendedName>
        <fullName evidence="6">Dolichyl-diphosphooligosaccharide-protein glycosyltransferase subunit OST5</fullName>
    </recommendedName>
</protein>
<dbReference type="RefSeq" id="XP_033462308.1">
    <property type="nucleotide sequence ID" value="XM_033602475.1"/>
</dbReference>
<dbReference type="Proteomes" id="UP000504637">
    <property type="component" value="Unplaced"/>
</dbReference>
<name>A0A6J3MEJ1_9PEZI</name>
<dbReference type="GO" id="GO:0008250">
    <property type="term" value="C:oligosaccharyltransferase complex"/>
    <property type="evidence" value="ECO:0007669"/>
    <property type="project" value="UniProtKB-UniRule"/>
</dbReference>
<evidence type="ECO:0000313" key="8">
    <source>
        <dbReference type="RefSeq" id="XP_033462308.1"/>
    </source>
</evidence>
<comment type="similarity">
    <text evidence="2 6">Belongs to the OST5 family.</text>
</comment>
<evidence type="ECO:0000256" key="3">
    <source>
        <dbReference type="ARBA" id="ARBA00022692"/>
    </source>
</evidence>
<evidence type="ECO:0000256" key="1">
    <source>
        <dbReference type="ARBA" id="ARBA00004141"/>
    </source>
</evidence>
<dbReference type="Pfam" id="PF05251">
    <property type="entry name" value="Ost5"/>
    <property type="match status" value="1"/>
</dbReference>